<feature type="domain" description="Inhibitor I9" evidence="9">
    <location>
        <begin position="19"/>
        <end position="89"/>
    </location>
</feature>
<keyword evidence="11" id="KW-1185">Reference proteome</keyword>
<dbReference type="HOGENOM" id="CLU_011263_1_0_1"/>
<dbReference type="FunFam" id="3.40.50.200:FF:000007">
    <property type="entry name" value="Subtilisin-like serine protease"/>
    <property type="match status" value="1"/>
</dbReference>
<dbReference type="PROSITE" id="PS51892">
    <property type="entry name" value="SUBTILASE"/>
    <property type="match status" value="1"/>
</dbReference>
<evidence type="ECO:0000256" key="7">
    <source>
        <dbReference type="SAM" id="SignalP"/>
    </source>
</evidence>
<organism evidence="10 11">
    <name type="scientific">Nematocida parisii (strain ERTm3)</name>
    <name type="common">Nematode killer fungus</name>
    <dbReference type="NCBI Taxonomy" id="935791"/>
    <lineage>
        <taxon>Eukaryota</taxon>
        <taxon>Fungi</taxon>
        <taxon>Fungi incertae sedis</taxon>
        <taxon>Microsporidia</taxon>
        <taxon>Nematocida</taxon>
    </lineage>
</organism>
<feature type="active site" description="Charge relay system" evidence="5">
    <location>
        <position position="454"/>
    </location>
</feature>
<evidence type="ECO:0000256" key="3">
    <source>
        <dbReference type="ARBA" id="ARBA00022801"/>
    </source>
</evidence>
<dbReference type="STRING" id="935791.I3EE24"/>
<dbReference type="PROSITE" id="PS00136">
    <property type="entry name" value="SUBTILASE_ASP"/>
    <property type="match status" value="1"/>
</dbReference>
<dbReference type="CDD" id="cd04077">
    <property type="entry name" value="Peptidases_S8_PCSK9_ProteinaseK_like"/>
    <property type="match status" value="1"/>
</dbReference>
<evidence type="ECO:0000313" key="10">
    <source>
        <dbReference type="EMBL" id="EIJ87471.1"/>
    </source>
</evidence>
<evidence type="ECO:0000259" key="9">
    <source>
        <dbReference type="Pfam" id="PF05922"/>
    </source>
</evidence>
<evidence type="ECO:0000256" key="6">
    <source>
        <dbReference type="RuleBase" id="RU003355"/>
    </source>
</evidence>
<dbReference type="AlphaFoldDB" id="I3EE24"/>
<gene>
    <name evidence="10" type="ORF">NEQG_02352</name>
</gene>
<name>I3EE24_NEMP3</name>
<dbReference type="InterPro" id="IPR010259">
    <property type="entry name" value="S8pro/Inhibitor_I9"/>
</dbReference>
<dbReference type="InterPro" id="IPR000209">
    <property type="entry name" value="Peptidase_S8/S53_dom"/>
</dbReference>
<evidence type="ECO:0000256" key="5">
    <source>
        <dbReference type="PROSITE-ProRule" id="PRU01240"/>
    </source>
</evidence>
<evidence type="ECO:0000256" key="4">
    <source>
        <dbReference type="ARBA" id="ARBA00022825"/>
    </source>
</evidence>
<evidence type="ECO:0000259" key="8">
    <source>
        <dbReference type="Pfam" id="PF00082"/>
    </source>
</evidence>
<feature type="chain" id="PRO_5003670885" description="Peptidase S8/S53 domain-containing protein" evidence="7">
    <location>
        <begin position="17"/>
        <end position="505"/>
    </location>
</feature>
<feature type="active site" description="Charge relay system" evidence="5">
    <location>
        <position position="263"/>
    </location>
</feature>
<evidence type="ECO:0000256" key="1">
    <source>
        <dbReference type="ARBA" id="ARBA00011073"/>
    </source>
</evidence>
<keyword evidence="2 5" id="KW-0645">Protease</keyword>
<sequence>MIAAYSIVLFLGICLAKRHIVLLKDDLSAESIQSHEEWIKASNIPEHTIKGFGVGGLKGYTADISESEAAQLRKRSDVLVVEENKEYTIQLSMGESLSAGMPDLMLTREEYKLLYAPSEVSPSTISISTEHNREDLSAHANVLKGRRHFRKNPVKKIFRKHRNKPHPLFKFSSRRFSSTQRIKSKPISITPMPIPHTRELTGEKEYAAAIKKLHYPFTASNLKARVDTPWGLSRLAQGSKIYSEDTFVYPKSAGSGVYVYVLDTGIEDTHDELKGRVKKGINIVGGNLDAMDDHGHGTHCAGIIGGKTVGVASNATLIPVKILTDEGKGSTEYAVLGLIYAMKSHHQRIKTEKHPKAIINMSLGGVKSEVLKEIAKKAVGTGLVIIAAGGNNASNACEYSPASITKVITVGAIDKNDEIAEFSNTGPCVDVYAPGVGIRSSFLNNTMRELSGTSMAAPHVAGLAALYLGESYQSPEDLKMLIKTDAFKSDLIKIASAKVLNLRLE</sequence>
<dbReference type="InterPro" id="IPR022398">
    <property type="entry name" value="Peptidase_S8_His-AS"/>
</dbReference>
<protein>
    <recommendedName>
        <fullName evidence="12">Peptidase S8/S53 domain-containing protein</fullName>
    </recommendedName>
</protein>
<dbReference type="GO" id="GO:0006508">
    <property type="term" value="P:proteolysis"/>
    <property type="evidence" value="ECO:0007669"/>
    <property type="project" value="UniProtKB-KW"/>
</dbReference>
<dbReference type="SUPFAM" id="SSF52743">
    <property type="entry name" value="Subtilisin-like"/>
    <property type="match status" value="1"/>
</dbReference>
<evidence type="ECO:0000313" key="11">
    <source>
        <dbReference type="Proteomes" id="UP000002872"/>
    </source>
</evidence>
<dbReference type="PROSITE" id="PS00138">
    <property type="entry name" value="SUBTILASE_SER"/>
    <property type="match status" value="1"/>
</dbReference>
<evidence type="ECO:0008006" key="12">
    <source>
        <dbReference type="Google" id="ProtNLM"/>
    </source>
</evidence>
<dbReference type="OrthoDB" id="206201at2759"/>
<dbReference type="Pfam" id="PF05922">
    <property type="entry name" value="Inhibitor_I9"/>
    <property type="match status" value="1"/>
</dbReference>
<dbReference type="Pfam" id="PF00082">
    <property type="entry name" value="Peptidase_S8"/>
    <property type="match status" value="1"/>
</dbReference>
<dbReference type="InterPro" id="IPR036852">
    <property type="entry name" value="Peptidase_S8/S53_dom_sf"/>
</dbReference>
<dbReference type="Proteomes" id="UP000002872">
    <property type="component" value="Unassembled WGS sequence"/>
</dbReference>
<dbReference type="PROSITE" id="PS00137">
    <property type="entry name" value="SUBTILASE_HIS"/>
    <property type="match status" value="1"/>
</dbReference>
<dbReference type="OMA" id="ASNACEY"/>
<reference evidence="10" key="1">
    <citation type="submission" date="2011-01" db="EMBL/GenBank/DDBJ databases">
        <title>The Genome Sequence of Nematocida parisii strain ERTm3.</title>
        <authorList>
            <consortium name="The Broad Institute Genome Sequencing Platform"/>
            <consortium name="The Broad Institute Genome Sequencing Center for Infectious Disease"/>
            <person name="Cuomo C."/>
            <person name="Troemel E."/>
            <person name="Young S.K."/>
            <person name="Zeng Q."/>
            <person name="Gargeya S."/>
            <person name="Fitzgerald M."/>
            <person name="Haas B."/>
            <person name="Abouelleil A."/>
            <person name="Alvarado L."/>
            <person name="Arachchi H.M."/>
            <person name="Berlin A."/>
            <person name="Chapman S.B."/>
            <person name="Gearin G."/>
            <person name="Goldberg J."/>
            <person name="Griggs A."/>
            <person name="Gujja S."/>
            <person name="Hansen M."/>
            <person name="Heiman D."/>
            <person name="Howarth C."/>
            <person name="Larimer J."/>
            <person name="Lui A."/>
            <person name="MacDonald P.J.P."/>
            <person name="McCowen C."/>
            <person name="Montmayeur A."/>
            <person name="Murphy C."/>
            <person name="Neiman D."/>
            <person name="Pearson M."/>
            <person name="Priest M."/>
            <person name="Roberts A."/>
            <person name="Saif S."/>
            <person name="Shea T."/>
            <person name="Sisk P."/>
            <person name="Stolte C."/>
            <person name="Sykes S."/>
            <person name="Wortman J."/>
            <person name="Nusbaum C."/>
            <person name="Birren B."/>
        </authorList>
    </citation>
    <scope>NUCLEOTIDE SEQUENCE</scope>
    <source>
        <strain evidence="10">ERTm3</strain>
    </source>
</reference>
<dbReference type="GO" id="GO:0005615">
    <property type="term" value="C:extracellular space"/>
    <property type="evidence" value="ECO:0007669"/>
    <property type="project" value="TreeGrafter"/>
</dbReference>
<dbReference type="Gene3D" id="3.40.50.200">
    <property type="entry name" value="Peptidase S8/S53 domain"/>
    <property type="match status" value="1"/>
</dbReference>
<dbReference type="InterPro" id="IPR023828">
    <property type="entry name" value="Peptidase_S8_Ser-AS"/>
</dbReference>
<feature type="active site" description="Charge relay system" evidence="5">
    <location>
        <position position="296"/>
    </location>
</feature>
<dbReference type="PRINTS" id="PR00723">
    <property type="entry name" value="SUBTILISIN"/>
</dbReference>
<dbReference type="FunCoup" id="I3EE24">
    <property type="interactions" value="8"/>
</dbReference>
<feature type="domain" description="Peptidase S8/S53" evidence="8">
    <location>
        <begin position="254"/>
        <end position="486"/>
    </location>
</feature>
<keyword evidence="3 5" id="KW-0378">Hydrolase</keyword>
<dbReference type="InterPro" id="IPR023827">
    <property type="entry name" value="Peptidase_S8_Asp-AS"/>
</dbReference>
<evidence type="ECO:0000256" key="2">
    <source>
        <dbReference type="ARBA" id="ARBA00022670"/>
    </source>
</evidence>
<dbReference type="PANTHER" id="PTHR43806">
    <property type="entry name" value="PEPTIDASE S8"/>
    <property type="match status" value="1"/>
</dbReference>
<dbReference type="PANTHER" id="PTHR43806:SF66">
    <property type="entry name" value="SERIN ENDOPEPTIDASE"/>
    <property type="match status" value="1"/>
</dbReference>
<dbReference type="InterPro" id="IPR015500">
    <property type="entry name" value="Peptidase_S8_subtilisin-rel"/>
</dbReference>
<dbReference type="Gene3D" id="3.30.70.80">
    <property type="entry name" value="Peptidase S8 propeptide/proteinase inhibitor I9"/>
    <property type="match status" value="1"/>
</dbReference>
<feature type="signal peptide" evidence="7">
    <location>
        <begin position="1"/>
        <end position="16"/>
    </location>
</feature>
<keyword evidence="4 5" id="KW-0720">Serine protease</keyword>
<dbReference type="InParanoid" id="I3EE24"/>
<dbReference type="InterPro" id="IPR050131">
    <property type="entry name" value="Peptidase_S8_subtilisin-like"/>
</dbReference>
<dbReference type="InterPro" id="IPR034193">
    <property type="entry name" value="PCSK9_ProteinaseK-like"/>
</dbReference>
<dbReference type="GO" id="GO:0004252">
    <property type="term" value="F:serine-type endopeptidase activity"/>
    <property type="evidence" value="ECO:0007669"/>
    <property type="project" value="UniProtKB-UniRule"/>
</dbReference>
<dbReference type="VEuPathDB" id="MicrosporidiaDB:NEQG_02352"/>
<dbReference type="InterPro" id="IPR037045">
    <property type="entry name" value="S8pro/Inhibitor_I9_sf"/>
</dbReference>
<keyword evidence="7" id="KW-0732">Signal</keyword>
<comment type="similarity">
    <text evidence="1 5 6">Belongs to the peptidase S8 family.</text>
</comment>
<accession>I3EE24</accession>
<dbReference type="EMBL" id="GL870882">
    <property type="protein sequence ID" value="EIJ87471.1"/>
    <property type="molecule type" value="Genomic_DNA"/>
</dbReference>
<dbReference type="SUPFAM" id="SSF54897">
    <property type="entry name" value="Protease propeptides/inhibitors"/>
    <property type="match status" value="1"/>
</dbReference>
<proteinExistence type="inferred from homology"/>